<keyword evidence="3" id="KW-1185">Reference proteome</keyword>
<keyword evidence="1" id="KW-0472">Membrane</keyword>
<evidence type="ECO:0000313" key="3">
    <source>
        <dbReference type="Proteomes" id="UP001139344"/>
    </source>
</evidence>
<dbReference type="Pfam" id="PF21813">
    <property type="entry name" value="DUF6882"/>
    <property type="match status" value="1"/>
</dbReference>
<evidence type="ECO:0000313" key="2">
    <source>
        <dbReference type="EMBL" id="MCG9972771.1"/>
    </source>
</evidence>
<dbReference type="InterPro" id="IPR049249">
    <property type="entry name" value="DUF6882"/>
</dbReference>
<accession>A0A9X1UYY0</accession>
<comment type="caution">
    <text evidence="2">The sequence shown here is derived from an EMBL/GenBank/DDBJ whole genome shotgun (WGS) entry which is preliminary data.</text>
</comment>
<name>A0A9X1UYY0_9FLAO</name>
<protein>
    <submittedName>
        <fullName evidence="2">Uncharacterized protein</fullName>
    </submittedName>
</protein>
<dbReference type="AlphaFoldDB" id="A0A9X1UYY0"/>
<dbReference type="EMBL" id="JAJSON010000025">
    <property type="protein sequence ID" value="MCG9972771.1"/>
    <property type="molecule type" value="Genomic_DNA"/>
</dbReference>
<dbReference type="Proteomes" id="UP001139344">
    <property type="component" value="Unassembled WGS sequence"/>
</dbReference>
<sequence>MQKDMIQTLFIIIVLVIGLFFAFNYGKKTKNEVIEYKASQSEKTLEEISEQKSLDKPNRTPEFESLSKKAYEYLNQQQKYAEEEYGIGKYEKWFYDQETGLLTFSDNDEIKLKIKYESVGSISKISETWLWSWANEHLEQIVKSDIKKVKKYGEENNIEALTKRKWHADQYDGWEMTAISAYLMKAKGAYRVPTENTYSFMIFKDIIDLR</sequence>
<reference evidence="2" key="1">
    <citation type="submission" date="2021-12" db="EMBL/GenBank/DDBJ databases">
        <title>Description of Gramella crocea sp. nov., a new bacterium isolated from activated sludge.</title>
        <authorList>
            <person name="Zhang X."/>
        </authorList>
    </citation>
    <scope>NUCLEOTIDE SEQUENCE</scope>
    <source>
        <strain evidence="2">YB25</strain>
    </source>
</reference>
<feature type="transmembrane region" description="Helical" evidence="1">
    <location>
        <begin position="6"/>
        <end position="25"/>
    </location>
</feature>
<gene>
    <name evidence="2" type="ORF">LU635_14065</name>
</gene>
<keyword evidence="1" id="KW-1133">Transmembrane helix</keyword>
<evidence type="ECO:0000256" key="1">
    <source>
        <dbReference type="SAM" id="Phobius"/>
    </source>
</evidence>
<organism evidence="2 3">
    <name type="scientific">Christiangramia crocea</name>
    <dbReference type="NCBI Taxonomy" id="2904124"/>
    <lineage>
        <taxon>Bacteria</taxon>
        <taxon>Pseudomonadati</taxon>
        <taxon>Bacteroidota</taxon>
        <taxon>Flavobacteriia</taxon>
        <taxon>Flavobacteriales</taxon>
        <taxon>Flavobacteriaceae</taxon>
        <taxon>Christiangramia</taxon>
    </lineage>
</organism>
<proteinExistence type="predicted"/>
<keyword evidence="1" id="KW-0812">Transmembrane</keyword>